<dbReference type="OrthoDB" id="1112565at2759"/>
<gene>
    <name evidence="8" type="ORF">OESDEN_14466</name>
</gene>
<evidence type="ECO:0000256" key="3">
    <source>
        <dbReference type="ARBA" id="ARBA00022737"/>
    </source>
</evidence>
<dbReference type="PANTHER" id="PTHR24212">
    <property type="entry name" value="ZYXIN/TRIP6"/>
    <property type="match status" value="1"/>
</dbReference>
<dbReference type="EMBL" id="KN562557">
    <property type="protein sequence ID" value="KHJ85798.1"/>
    <property type="molecule type" value="Genomic_DNA"/>
</dbReference>
<evidence type="ECO:0000256" key="5">
    <source>
        <dbReference type="ARBA" id="ARBA00023038"/>
    </source>
</evidence>
<keyword evidence="2 6" id="KW-0479">Metal-binding</keyword>
<reference evidence="8 9" key="1">
    <citation type="submission" date="2014-03" db="EMBL/GenBank/DDBJ databases">
        <title>Draft genome of the hookworm Oesophagostomum dentatum.</title>
        <authorList>
            <person name="Mitreva M."/>
        </authorList>
    </citation>
    <scope>NUCLEOTIDE SEQUENCE [LARGE SCALE GENOMIC DNA]</scope>
    <source>
        <strain evidence="8 9">OD-Hann</strain>
    </source>
</reference>
<evidence type="ECO:0000313" key="8">
    <source>
        <dbReference type="EMBL" id="KHJ85798.1"/>
    </source>
</evidence>
<dbReference type="AlphaFoldDB" id="A0A0B1SKD6"/>
<name>A0A0B1SKD6_OESDE</name>
<keyword evidence="4 6" id="KW-0862">Zinc</keyword>
<dbReference type="CDD" id="cd08368">
    <property type="entry name" value="LIM"/>
    <property type="match status" value="1"/>
</dbReference>
<protein>
    <submittedName>
        <fullName evidence="8">LIM domain protein</fullName>
    </submittedName>
</protein>
<evidence type="ECO:0000256" key="6">
    <source>
        <dbReference type="PROSITE-ProRule" id="PRU00125"/>
    </source>
</evidence>
<evidence type="ECO:0000313" key="9">
    <source>
        <dbReference type="Proteomes" id="UP000053660"/>
    </source>
</evidence>
<feature type="domain" description="LIM zinc-binding" evidence="7">
    <location>
        <begin position="20"/>
        <end position="85"/>
    </location>
</feature>
<dbReference type="Proteomes" id="UP000053660">
    <property type="component" value="Unassembled WGS sequence"/>
</dbReference>
<evidence type="ECO:0000256" key="2">
    <source>
        <dbReference type="ARBA" id="ARBA00022723"/>
    </source>
</evidence>
<dbReference type="PROSITE" id="PS50023">
    <property type="entry name" value="LIM_DOMAIN_2"/>
    <property type="match status" value="2"/>
</dbReference>
<proteinExistence type="inferred from homology"/>
<dbReference type="PROSITE" id="PS00478">
    <property type="entry name" value="LIM_DOMAIN_1"/>
    <property type="match status" value="2"/>
</dbReference>
<feature type="domain" description="LIM zinc-binding" evidence="7">
    <location>
        <begin position="86"/>
        <end position="144"/>
    </location>
</feature>
<dbReference type="SMART" id="SM00132">
    <property type="entry name" value="LIM"/>
    <property type="match status" value="2"/>
</dbReference>
<dbReference type="GO" id="GO:0046872">
    <property type="term" value="F:metal ion binding"/>
    <property type="evidence" value="ECO:0007669"/>
    <property type="project" value="UniProtKB-KW"/>
</dbReference>
<evidence type="ECO:0000256" key="1">
    <source>
        <dbReference type="ARBA" id="ARBA00009611"/>
    </source>
</evidence>
<organism evidence="8 9">
    <name type="scientific">Oesophagostomum dentatum</name>
    <name type="common">Nodular worm</name>
    <dbReference type="NCBI Taxonomy" id="61180"/>
    <lineage>
        <taxon>Eukaryota</taxon>
        <taxon>Metazoa</taxon>
        <taxon>Ecdysozoa</taxon>
        <taxon>Nematoda</taxon>
        <taxon>Chromadorea</taxon>
        <taxon>Rhabditida</taxon>
        <taxon>Rhabditina</taxon>
        <taxon>Rhabditomorpha</taxon>
        <taxon>Strongyloidea</taxon>
        <taxon>Strongylidae</taxon>
        <taxon>Oesophagostomum</taxon>
    </lineage>
</organism>
<feature type="non-terminal residue" evidence="8">
    <location>
        <position position="147"/>
    </location>
</feature>
<dbReference type="Gene3D" id="2.10.110.10">
    <property type="entry name" value="Cysteine Rich Protein"/>
    <property type="match status" value="2"/>
</dbReference>
<accession>A0A0B1SKD6</accession>
<dbReference type="Pfam" id="PF00412">
    <property type="entry name" value="LIM"/>
    <property type="match status" value="2"/>
</dbReference>
<evidence type="ECO:0000256" key="4">
    <source>
        <dbReference type="ARBA" id="ARBA00022833"/>
    </source>
</evidence>
<sequence length="147" mass="17056">MYQLLGTDDSPSINARKWITRCGNCNIIVKREDALRGEIVYAAGRLWHTKHFQCTECKTPLPNMEYYTAGNTVVCLDCHLDEVGLKCEGCGRAVYEEYLMVDGKQYHHDCFICARCRNPMPGGQYQVLNGRYFDEDCYYIMKYHLKT</sequence>
<comment type="similarity">
    <text evidence="1">Belongs to the zyxin/ajuba family.</text>
</comment>
<keyword evidence="9" id="KW-1185">Reference proteome</keyword>
<dbReference type="InterPro" id="IPR001781">
    <property type="entry name" value="Znf_LIM"/>
</dbReference>
<dbReference type="PANTHER" id="PTHR24212:SF8">
    <property type="entry name" value="LIM ZINC FINGER DOMAIN CONTAINING PROTEIN"/>
    <property type="match status" value="1"/>
</dbReference>
<keyword evidence="3" id="KW-0677">Repeat</keyword>
<evidence type="ECO:0000259" key="7">
    <source>
        <dbReference type="PROSITE" id="PS50023"/>
    </source>
</evidence>
<keyword evidence="5 6" id="KW-0440">LIM domain</keyword>
<dbReference type="SUPFAM" id="SSF57716">
    <property type="entry name" value="Glucocorticoid receptor-like (DNA-binding domain)"/>
    <property type="match status" value="1"/>
</dbReference>